<evidence type="ECO:0000313" key="11">
    <source>
        <dbReference type="EMBL" id="GGS37163.1"/>
    </source>
</evidence>
<dbReference type="Proteomes" id="UP000659767">
    <property type="component" value="Unassembled WGS sequence"/>
</dbReference>
<evidence type="ECO:0000256" key="8">
    <source>
        <dbReference type="ARBA" id="ARBA00023004"/>
    </source>
</evidence>
<comment type="cofactor">
    <cofactor evidence="1">
        <name>Fe(2+)</name>
        <dbReference type="ChEBI" id="CHEBI:29033"/>
    </cofactor>
</comment>
<evidence type="ECO:0000256" key="7">
    <source>
        <dbReference type="ARBA" id="ARBA00023002"/>
    </source>
</evidence>
<keyword evidence="7" id="KW-0560">Oxidoreductase</keyword>
<evidence type="ECO:0000256" key="1">
    <source>
        <dbReference type="ARBA" id="ARBA00001954"/>
    </source>
</evidence>
<keyword evidence="10" id="KW-0275">Fatty acid biosynthesis</keyword>
<keyword evidence="9" id="KW-0443">Lipid metabolism</keyword>
<dbReference type="Pfam" id="PF03405">
    <property type="entry name" value="FA_desaturase_2"/>
    <property type="match status" value="1"/>
</dbReference>
<keyword evidence="4" id="KW-0444">Lipid biosynthesis</keyword>
<proteinExistence type="inferred from homology"/>
<keyword evidence="12" id="KW-1185">Reference proteome</keyword>
<dbReference type="PIRSF" id="PIRSF000346">
    <property type="entry name" value="Dlt9_acylACP_des"/>
    <property type="match status" value="1"/>
</dbReference>
<name>A0ABQ2SQV3_STRBA</name>
<dbReference type="EMBL" id="BMSZ01000002">
    <property type="protein sequence ID" value="GGS37163.1"/>
    <property type="molecule type" value="Genomic_DNA"/>
</dbReference>
<dbReference type="RefSeq" id="WP_069741070.1">
    <property type="nucleotide sequence ID" value="NZ_BMSZ01000002.1"/>
</dbReference>
<evidence type="ECO:0000256" key="10">
    <source>
        <dbReference type="ARBA" id="ARBA00023160"/>
    </source>
</evidence>
<keyword evidence="6" id="KW-0276">Fatty acid metabolism</keyword>
<dbReference type="Gene3D" id="1.10.620.20">
    <property type="entry name" value="Ribonucleotide Reductase, subunit A"/>
    <property type="match status" value="1"/>
</dbReference>
<dbReference type="PANTHER" id="PTHR31155:SF9">
    <property type="entry name" value="STEAROYL-[ACYL-CARRIER-PROTEIN] 9-DESATURASE 7, CHLOROPLASTIC"/>
    <property type="match status" value="1"/>
</dbReference>
<evidence type="ECO:0000256" key="4">
    <source>
        <dbReference type="ARBA" id="ARBA00022516"/>
    </source>
</evidence>
<comment type="subunit">
    <text evidence="3">Homodimer.</text>
</comment>
<comment type="similarity">
    <text evidence="2">Belongs to the fatty acid desaturase type 2 family.</text>
</comment>
<dbReference type="InterPro" id="IPR009078">
    <property type="entry name" value="Ferritin-like_SF"/>
</dbReference>
<dbReference type="InterPro" id="IPR012348">
    <property type="entry name" value="RNR-like"/>
</dbReference>
<comment type="caution">
    <text evidence="11">The sequence shown here is derived from an EMBL/GenBank/DDBJ whole genome shotgun (WGS) entry which is preliminary data.</text>
</comment>
<evidence type="ECO:0000256" key="6">
    <source>
        <dbReference type="ARBA" id="ARBA00022832"/>
    </source>
</evidence>
<organism evidence="11 12">
    <name type="scientific">Streptomyces badius</name>
    <dbReference type="NCBI Taxonomy" id="1941"/>
    <lineage>
        <taxon>Bacteria</taxon>
        <taxon>Bacillati</taxon>
        <taxon>Actinomycetota</taxon>
        <taxon>Actinomycetes</taxon>
        <taxon>Kitasatosporales</taxon>
        <taxon>Streptomycetaceae</taxon>
        <taxon>Streptomyces</taxon>
    </lineage>
</organism>
<keyword evidence="8" id="KW-0408">Iron</keyword>
<evidence type="ECO:0000256" key="9">
    <source>
        <dbReference type="ARBA" id="ARBA00023098"/>
    </source>
</evidence>
<dbReference type="PANTHER" id="PTHR31155">
    <property type="entry name" value="ACYL- ACYL-CARRIER-PROTEIN DESATURASE-RELATED"/>
    <property type="match status" value="1"/>
</dbReference>
<evidence type="ECO:0000313" key="12">
    <source>
        <dbReference type="Proteomes" id="UP000659767"/>
    </source>
</evidence>
<evidence type="ECO:0000256" key="3">
    <source>
        <dbReference type="ARBA" id="ARBA00011738"/>
    </source>
</evidence>
<evidence type="ECO:0000256" key="2">
    <source>
        <dbReference type="ARBA" id="ARBA00008749"/>
    </source>
</evidence>
<dbReference type="SUPFAM" id="SSF47240">
    <property type="entry name" value="Ferritin-like"/>
    <property type="match status" value="1"/>
</dbReference>
<sequence length="308" mass="35439">MPKHSTDWFTEVEPVVAKLLDRHLSMAQEWFPHQYVPWSRGQDFEGPLEGVSWQDAQSTLSPVAKSALVLSVLTEENLPVYHHRLAANAPRDNAWEEWLHRWTAEEDRHSTVMLSYIHTTRAVDPIALERARMRYMSAPPRPDDLPSDPLHGLAYVMIQELATRVAHRNTGLHCGESVCARLFARVAQDENLHMVFYRDLYAALLDLVPDQAMASLLRAVKEFRMPGQTIPGFAEMNARIAVAGWYDLEIFHNDVLTPLIKALRIRERTGLGARGEQNRAELLTHTERLHRTSIRFRERRSAPLARRY</sequence>
<accession>A0ABQ2SQV3</accession>
<keyword evidence="5" id="KW-0479">Metal-binding</keyword>
<reference evidence="12" key="1">
    <citation type="journal article" date="2019" name="Int. J. Syst. Evol. Microbiol.">
        <title>The Global Catalogue of Microorganisms (GCM) 10K type strain sequencing project: providing services to taxonomists for standard genome sequencing and annotation.</title>
        <authorList>
            <consortium name="The Broad Institute Genomics Platform"/>
            <consortium name="The Broad Institute Genome Sequencing Center for Infectious Disease"/>
            <person name="Wu L."/>
            <person name="Ma J."/>
        </authorList>
    </citation>
    <scope>NUCLEOTIDE SEQUENCE [LARGE SCALE GENOMIC DNA]</scope>
    <source>
        <strain evidence="12">JCM 4350</strain>
    </source>
</reference>
<evidence type="ECO:0000256" key="5">
    <source>
        <dbReference type="ARBA" id="ARBA00022723"/>
    </source>
</evidence>
<protein>
    <submittedName>
        <fullName evidence="11">Acyl-ACP desaturase</fullName>
    </submittedName>
</protein>
<gene>
    <name evidence="11" type="ORF">GCM10010253_08310</name>
</gene>
<dbReference type="InterPro" id="IPR005067">
    <property type="entry name" value="Fatty_acid_desaturase-2"/>
</dbReference>